<dbReference type="InterPro" id="IPR027417">
    <property type="entry name" value="P-loop_NTPase"/>
</dbReference>
<accession>A0ABY8PYU1</accession>
<protein>
    <recommendedName>
        <fullName evidence="1">CobQ/CobB/MinD/ParA nucleotide binding domain-containing protein</fullName>
    </recommendedName>
</protein>
<dbReference type="SUPFAM" id="SSF52540">
    <property type="entry name" value="P-loop containing nucleoside triphosphate hydrolases"/>
    <property type="match status" value="1"/>
</dbReference>
<dbReference type="NCBIfam" id="TIGR03815">
    <property type="entry name" value="CpaE_hom_Actino"/>
    <property type="match status" value="1"/>
</dbReference>
<sequence length="329" mass="33376">MLLCSRDTRVIEAVEISAAALGVAVRVAAHPDEIADAWQAASLRLVGVEVAARWESVSPGRAILVGLSVDELARCSAALGLPVIRLPDATGALAGQLRRIAPGVADRGQIIAVLGASGGVGTSTLSVALALHAASRGRRSAVVDLAQGGGGIDLLLGAETEPGLRWGDLARARGEVGQLAATLPSVRGAAVVAQSRDALAPDDAAVHTVLGALAAELDVIFVDAGRQPPPIAPDRLLLVVAADVRGVASARMLADQHGLSPTGMVLRAARHRAIPAQVVSRSLGLECLGVIEEDAAVREAAELGLAPIAGRARRFARSAASVLGRIADA</sequence>
<evidence type="ECO:0000313" key="2">
    <source>
        <dbReference type="EMBL" id="WGT47630.1"/>
    </source>
</evidence>
<dbReference type="EMBL" id="CP123967">
    <property type="protein sequence ID" value="WGT47630.1"/>
    <property type="molecule type" value="Genomic_DNA"/>
</dbReference>
<dbReference type="Proteomes" id="UP001244136">
    <property type="component" value="Chromosome"/>
</dbReference>
<dbReference type="RefSeq" id="WP_281145343.1">
    <property type="nucleotide sequence ID" value="NZ_CP123967.1"/>
</dbReference>
<dbReference type="PANTHER" id="PTHR43384:SF11">
    <property type="entry name" value="SEPTUM SITE DETERMINING PROTEIN"/>
    <property type="match status" value="1"/>
</dbReference>
<dbReference type="Pfam" id="PF01656">
    <property type="entry name" value="CbiA"/>
    <property type="match status" value="1"/>
</dbReference>
<dbReference type="InterPro" id="IPR022521">
    <property type="entry name" value="Rv3660c"/>
</dbReference>
<organism evidence="2 3">
    <name type="scientific">Tessaracoccus lacteus</name>
    <dbReference type="NCBI Taxonomy" id="3041766"/>
    <lineage>
        <taxon>Bacteria</taxon>
        <taxon>Bacillati</taxon>
        <taxon>Actinomycetota</taxon>
        <taxon>Actinomycetes</taxon>
        <taxon>Propionibacteriales</taxon>
        <taxon>Propionibacteriaceae</taxon>
        <taxon>Tessaracoccus</taxon>
    </lineage>
</organism>
<dbReference type="PANTHER" id="PTHR43384">
    <property type="entry name" value="SEPTUM SITE-DETERMINING PROTEIN MIND HOMOLOG, CHLOROPLASTIC-RELATED"/>
    <property type="match status" value="1"/>
</dbReference>
<dbReference type="InterPro" id="IPR002586">
    <property type="entry name" value="CobQ/CobB/MinD/ParA_Nub-bd_dom"/>
</dbReference>
<keyword evidence="3" id="KW-1185">Reference proteome</keyword>
<reference evidence="2 3" key="1">
    <citation type="journal article" date="2008" name="Int. J. Syst. Evol. Microbiol.">
        <title>Tessaracoccus flavescens sp. nov., isolated from marine sediment.</title>
        <authorList>
            <person name="Lee D.W."/>
            <person name="Lee S.D."/>
        </authorList>
    </citation>
    <scope>NUCLEOTIDE SEQUENCE [LARGE SCALE GENOMIC DNA]</scope>
    <source>
        <strain evidence="2 3">T21</strain>
    </source>
</reference>
<name>A0ABY8PYU1_9ACTN</name>
<dbReference type="Gene3D" id="3.40.50.300">
    <property type="entry name" value="P-loop containing nucleotide triphosphate hydrolases"/>
    <property type="match status" value="1"/>
</dbReference>
<gene>
    <name evidence="2" type="ORF">QH948_02295</name>
</gene>
<evidence type="ECO:0000313" key="3">
    <source>
        <dbReference type="Proteomes" id="UP001244136"/>
    </source>
</evidence>
<dbReference type="InterPro" id="IPR050625">
    <property type="entry name" value="ParA/MinD_ATPase"/>
</dbReference>
<feature type="domain" description="CobQ/CobB/MinD/ParA nucleotide binding" evidence="1">
    <location>
        <begin position="111"/>
        <end position="305"/>
    </location>
</feature>
<proteinExistence type="predicted"/>
<evidence type="ECO:0000259" key="1">
    <source>
        <dbReference type="Pfam" id="PF01656"/>
    </source>
</evidence>